<name>A0AAU7JKK4_9HYPH</name>
<dbReference type="SMART" id="SM00382">
    <property type="entry name" value="AAA"/>
    <property type="match status" value="1"/>
</dbReference>
<comment type="subcellular location">
    <subcellularLocation>
        <location evidence="1">Cell inner membrane</location>
        <topology evidence="1">Peripheral membrane protein</topology>
    </subcellularLocation>
</comment>
<dbReference type="PANTHER" id="PTHR43297:SF2">
    <property type="entry name" value="DIPEPTIDE TRANSPORT ATP-BINDING PROTEIN DPPD"/>
    <property type="match status" value="1"/>
</dbReference>
<dbReference type="PROSITE" id="PS50893">
    <property type="entry name" value="ABC_TRANSPORTER_2"/>
    <property type="match status" value="1"/>
</dbReference>
<evidence type="ECO:0000256" key="1">
    <source>
        <dbReference type="ARBA" id="ARBA00004417"/>
    </source>
</evidence>
<protein>
    <submittedName>
        <fullName evidence="9">ABC transporter ATP-binding protein</fullName>
    </submittedName>
</protein>
<dbReference type="PROSITE" id="PS00211">
    <property type="entry name" value="ABC_TRANSPORTER_1"/>
    <property type="match status" value="1"/>
</dbReference>
<keyword evidence="6 9" id="KW-0067">ATP-binding</keyword>
<dbReference type="GO" id="GO:0005524">
    <property type="term" value="F:ATP binding"/>
    <property type="evidence" value="ECO:0007669"/>
    <property type="project" value="UniProtKB-KW"/>
</dbReference>
<evidence type="ECO:0000256" key="4">
    <source>
        <dbReference type="ARBA" id="ARBA00022475"/>
    </source>
</evidence>
<dbReference type="InterPro" id="IPR027417">
    <property type="entry name" value="P-loop_NTPase"/>
</dbReference>
<keyword evidence="3" id="KW-0813">Transport</keyword>
<dbReference type="GO" id="GO:0005886">
    <property type="term" value="C:plasma membrane"/>
    <property type="evidence" value="ECO:0007669"/>
    <property type="project" value="UniProtKB-SubCell"/>
</dbReference>
<accession>A0AAU7JKK4</accession>
<dbReference type="EMBL" id="CP157484">
    <property type="protein sequence ID" value="XBO40951.1"/>
    <property type="molecule type" value="Genomic_DNA"/>
</dbReference>
<dbReference type="RefSeq" id="WP_406857808.1">
    <property type="nucleotide sequence ID" value="NZ_CP157484.1"/>
</dbReference>
<evidence type="ECO:0000256" key="2">
    <source>
        <dbReference type="ARBA" id="ARBA00005417"/>
    </source>
</evidence>
<dbReference type="PANTHER" id="PTHR43297">
    <property type="entry name" value="OLIGOPEPTIDE TRANSPORT ATP-BINDING PROTEIN APPD"/>
    <property type="match status" value="1"/>
</dbReference>
<dbReference type="GO" id="GO:0015833">
    <property type="term" value="P:peptide transport"/>
    <property type="evidence" value="ECO:0007669"/>
    <property type="project" value="InterPro"/>
</dbReference>
<evidence type="ECO:0000256" key="7">
    <source>
        <dbReference type="ARBA" id="ARBA00023136"/>
    </source>
</evidence>
<dbReference type="InterPro" id="IPR003439">
    <property type="entry name" value="ABC_transporter-like_ATP-bd"/>
</dbReference>
<keyword evidence="4" id="KW-1003">Cell membrane</keyword>
<evidence type="ECO:0000259" key="8">
    <source>
        <dbReference type="PROSITE" id="PS50893"/>
    </source>
</evidence>
<dbReference type="GO" id="GO:0055085">
    <property type="term" value="P:transmembrane transport"/>
    <property type="evidence" value="ECO:0007669"/>
    <property type="project" value="UniProtKB-ARBA"/>
</dbReference>
<dbReference type="SUPFAM" id="SSF52540">
    <property type="entry name" value="P-loop containing nucleoside triphosphate hydrolases"/>
    <property type="match status" value="1"/>
</dbReference>
<reference evidence="9" key="1">
    <citation type="submission" date="2024-05" db="EMBL/GenBank/DDBJ databases">
        <authorList>
            <person name="Kim S."/>
            <person name="Heo J."/>
            <person name="Choi H."/>
            <person name="Choi Y."/>
            <person name="Kwon S.-W."/>
            <person name="Kim Y."/>
        </authorList>
    </citation>
    <scope>NUCLEOTIDE SEQUENCE</scope>
    <source>
        <strain evidence="9">KACC 23698</strain>
    </source>
</reference>
<organism evidence="9">
    <name type="scientific">Alsobacter sp. KACC 23698</name>
    <dbReference type="NCBI Taxonomy" id="3149229"/>
    <lineage>
        <taxon>Bacteria</taxon>
        <taxon>Pseudomonadati</taxon>
        <taxon>Pseudomonadota</taxon>
        <taxon>Alphaproteobacteria</taxon>
        <taxon>Hyphomicrobiales</taxon>
        <taxon>Alsobacteraceae</taxon>
        <taxon>Alsobacter</taxon>
    </lineage>
</organism>
<keyword evidence="7" id="KW-0472">Membrane</keyword>
<dbReference type="CDD" id="cd03257">
    <property type="entry name" value="ABC_NikE_OppD_transporters"/>
    <property type="match status" value="1"/>
</dbReference>
<dbReference type="NCBIfam" id="TIGR01727">
    <property type="entry name" value="oligo_HPY"/>
    <property type="match status" value="1"/>
</dbReference>
<keyword evidence="5" id="KW-0547">Nucleotide-binding</keyword>
<comment type="similarity">
    <text evidence="2">Belongs to the ABC transporter superfamily.</text>
</comment>
<sequence>MPKLLEVRDLVTRFETVDGVVHALNGISYEVDRGECLAIVGESGSGKTVGVLSILRLIASPPGRIVGGSVLFEGVDLLSLDAAALRQVRGGRIGVVFQDPMSSLNPVMRIGAQIAETLTAHEALSRSQARARAADLLGMVGIPQPATRLDDYPHQFSGGMRQRVMIAMALACSPRLIIADEPTTALDVTVQAQIVELVKRLQTELGAAVLWISHDLGVVARIADAVAVMYAGAIVEKAPVDALYARPAHPYTVGLLNSLPRLDARGRARLHAIGGLPPSLLGERRGCAFAPRCALATARCREETPRLADVGAGHSAACFHPWRAARAA</sequence>
<proteinExistence type="inferred from homology"/>
<dbReference type="InterPro" id="IPR013563">
    <property type="entry name" value="Oligopep_ABC_C"/>
</dbReference>
<dbReference type="Pfam" id="PF08352">
    <property type="entry name" value="oligo_HPY"/>
    <property type="match status" value="1"/>
</dbReference>
<dbReference type="Gene3D" id="3.40.50.300">
    <property type="entry name" value="P-loop containing nucleotide triphosphate hydrolases"/>
    <property type="match status" value="1"/>
</dbReference>
<feature type="domain" description="ABC transporter" evidence="8">
    <location>
        <begin position="5"/>
        <end position="256"/>
    </location>
</feature>
<dbReference type="FunFam" id="3.40.50.300:FF:000016">
    <property type="entry name" value="Oligopeptide ABC transporter ATP-binding component"/>
    <property type="match status" value="1"/>
</dbReference>
<dbReference type="InterPro" id="IPR003593">
    <property type="entry name" value="AAA+_ATPase"/>
</dbReference>
<dbReference type="AlphaFoldDB" id="A0AAU7JKK4"/>
<evidence type="ECO:0000256" key="6">
    <source>
        <dbReference type="ARBA" id="ARBA00022840"/>
    </source>
</evidence>
<dbReference type="InterPro" id="IPR050388">
    <property type="entry name" value="ABC_Ni/Peptide_Import"/>
</dbReference>
<evidence type="ECO:0000313" key="9">
    <source>
        <dbReference type="EMBL" id="XBO40951.1"/>
    </source>
</evidence>
<dbReference type="Pfam" id="PF00005">
    <property type="entry name" value="ABC_tran"/>
    <property type="match status" value="1"/>
</dbReference>
<dbReference type="InterPro" id="IPR017871">
    <property type="entry name" value="ABC_transporter-like_CS"/>
</dbReference>
<evidence type="ECO:0000256" key="3">
    <source>
        <dbReference type="ARBA" id="ARBA00022448"/>
    </source>
</evidence>
<dbReference type="GO" id="GO:0016887">
    <property type="term" value="F:ATP hydrolysis activity"/>
    <property type="evidence" value="ECO:0007669"/>
    <property type="project" value="InterPro"/>
</dbReference>
<evidence type="ECO:0000256" key="5">
    <source>
        <dbReference type="ARBA" id="ARBA00022741"/>
    </source>
</evidence>
<gene>
    <name evidence="9" type="ORF">ABEG18_09395</name>
</gene>